<feature type="chain" id="PRO_5043418151" description="Rhamnogalacturonase A/B/Epimerase-like pectate lyase domain-containing protein" evidence="2">
    <location>
        <begin position="20"/>
        <end position="1517"/>
    </location>
</feature>
<dbReference type="PANTHER" id="PTHR33928:SF2">
    <property type="entry name" value="PECTATE LYASE SUPERFAMILY PROTEIN DOMAIN-CONTAINING PROTEIN-RELATED"/>
    <property type="match status" value="1"/>
</dbReference>
<gene>
    <name evidence="4" type="ORF">TWF730_003752</name>
</gene>
<accession>A0AAV9U3N8</accession>
<organism evidence="4 5">
    <name type="scientific">Orbilia blumenaviensis</name>
    <dbReference type="NCBI Taxonomy" id="1796055"/>
    <lineage>
        <taxon>Eukaryota</taxon>
        <taxon>Fungi</taxon>
        <taxon>Dikarya</taxon>
        <taxon>Ascomycota</taxon>
        <taxon>Pezizomycotina</taxon>
        <taxon>Orbiliomycetes</taxon>
        <taxon>Orbiliales</taxon>
        <taxon>Orbiliaceae</taxon>
        <taxon>Orbilia</taxon>
    </lineage>
</organism>
<dbReference type="InterPro" id="IPR039279">
    <property type="entry name" value="QRT3-like"/>
</dbReference>
<dbReference type="PANTHER" id="PTHR33928">
    <property type="entry name" value="POLYGALACTURONASE QRT3"/>
    <property type="match status" value="1"/>
</dbReference>
<feature type="domain" description="Rhamnogalacturonase A/B/Epimerase-like pectate lyase" evidence="3">
    <location>
        <begin position="195"/>
        <end position="424"/>
    </location>
</feature>
<keyword evidence="2" id="KW-0732">Signal</keyword>
<dbReference type="GO" id="GO:0004650">
    <property type="term" value="F:polygalacturonase activity"/>
    <property type="evidence" value="ECO:0007669"/>
    <property type="project" value="InterPro"/>
</dbReference>
<sequence length="1517" mass="165868">MKQFYHLSLLLSAAGCVSGVATYGKTPPHEISKAPRDTFARGEYAQASSHLPEVQFPKLPLKPRTRKRATEDEIVAAKKIVGDAQVVQGAKNYHRFKSPLRAKFTLRPPPSSQAAKNQRVSSLAADAVADIELSEAAALIAEFEAPTYNETIPEFPDLGPEVPKVEKRQTGGSFWMEGVSHGSVAIGGSSGYQVFRNVKDFGAVGDGRIDDTAAINLAISSGDRCGTNCGSSTVKPALVYFPAGTYLVSKSIIGYYNTQLVGNANNRPIIRAASSFIGLGVISSNVYIEGQNGAEWYINQNNFMRQVRNFIIDMRAVPNVMEGQSIRPAGIHWQVAQATSLQNIQIIMSSRADTTHLGIFMENGSGGFMSDMTFSGGAIGVYLGNQQFTIRQFSFNGCKVAVETHWNWALSAKSFLINNCQLGFNISASAGSGQGTGSVNVMDTIVMNTAVGMVVTLTGTNRTSVLVDNWKMINVDAGIVSAGRTVLAGGTGVIPSWGSGITYNSASEYASRGVAQDGGRIITDLQKPAVLLGDFGNWFERSKPQYENLPATSFYDVKASGARGNGRSDDTAAINAALLAATSSGKVTYFPHGMYLVTDTIFIPPGAKVVGEAWSQIQGTGTKFSNKDSPHVMVKVGNSGDIGDVEIQDMLFGVRGGTAGAVLVQWNIKARSPGSAALWDSHWRVGGSIGSNLQKAQCPKLTGQVNPNCIAGSLLLHLTPQSSGYFENAWIWTADHDLDVVSQDQIDIYVARGVLVESQGPSWFYGTASEHNVPYQYQLQGAKNIFMGLIQTESPYFQPNPMAPAPFLPLFNDDANGFPHKKRSSDPINSHGSYTNISVESGVLERRGDEEHTLGESLGSDNPRFFDCVVNPETCAVSWAIRFIRSEDVHIYGAGLYSWFQNYDQGCLGRSECQHNLAKIDGESKGLRLNNLITVGATLMANDAAGFTVHSDKSRNGFASSTLGVEAKDASGGSLWDSDSKGFEAQPDPYGSQNQNRVVILSTARNGPQWEMAWEYYMFSGQEGDVMLNMTCDYLLDEADPDGVVPSPSDPNGLGNQPYKGPADKLSEIMVEGHRCVYTTTSTSSWNEVGEGAKFGELNCEGFSGSFDCFKPILPITPGTWETKCDNRLWFVVDVVCPTREYTAKVRRESGMQYLKTSDINAKFMDDTMRKIDGGFDGDSSKPSFYQQEVMNKESGFNGILFYTRRLAINHKEIRGLVRPGLSDRARALGARTGLLTIWEGWPNPHYDGRRFRSQNFYGIGDMSNFLGLFGFVHLRMYFTAMSAAFARQGRGTVYLMTEDPSRPEMGGIWGDTEYPILTATTSLVLRIIAIDRRGSNPHLIYLKAFPRYASPAAPVPMPAGTLPWGHPVLGLPPDHTDEPWGPWLTDPTPSKSKRRSTNSTDENPTCAANYAREPSKNPESKFRETKEIINRRSTAAVLRDDQTQFEKRALEYVFPASIYSERCFSSQDWITKPIRCRAYSRQFLASDFEKKLEEDSWVDFFGEGIPNKLTIAWPPA</sequence>
<name>A0AAV9U3N8_9PEZI</name>
<feature type="domain" description="Rhamnogalacturonase A/B/Epimerase-like pectate lyase" evidence="3">
    <location>
        <begin position="555"/>
        <end position="620"/>
    </location>
</feature>
<proteinExistence type="predicted"/>
<protein>
    <recommendedName>
        <fullName evidence="3">Rhamnogalacturonase A/B/Epimerase-like pectate lyase domain-containing protein</fullName>
    </recommendedName>
</protein>
<dbReference type="InterPro" id="IPR012334">
    <property type="entry name" value="Pectin_lyas_fold"/>
</dbReference>
<evidence type="ECO:0000259" key="3">
    <source>
        <dbReference type="Pfam" id="PF12708"/>
    </source>
</evidence>
<dbReference type="InterPro" id="IPR024535">
    <property type="entry name" value="RHGA/B-epi-like_pectate_lyase"/>
</dbReference>
<dbReference type="CDD" id="cd23668">
    <property type="entry name" value="GH55_beta13glucanase-like"/>
    <property type="match status" value="1"/>
</dbReference>
<dbReference type="Gene3D" id="2.160.20.10">
    <property type="entry name" value="Single-stranded right-handed beta-helix, Pectin lyase-like"/>
    <property type="match status" value="2"/>
</dbReference>
<feature type="region of interest" description="Disordered" evidence="1">
    <location>
        <begin position="1376"/>
        <end position="1422"/>
    </location>
</feature>
<dbReference type="Proteomes" id="UP001373714">
    <property type="component" value="Unassembled WGS sequence"/>
</dbReference>
<reference evidence="4 5" key="1">
    <citation type="submission" date="2019-10" db="EMBL/GenBank/DDBJ databases">
        <authorList>
            <person name="Palmer J.M."/>
        </authorList>
    </citation>
    <scope>NUCLEOTIDE SEQUENCE [LARGE SCALE GENOMIC DNA]</scope>
    <source>
        <strain evidence="4 5">TWF730</strain>
    </source>
</reference>
<keyword evidence="5" id="KW-1185">Reference proteome</keyword>
<comment type="caution">
    <text evidence="4">The sequence shown here is derived from an EMBL/GenBank/DDBJ whole genome shotgun (WGS) entry which is preliminary data.</text>
</comment>
<dbReference type="EMBL" id="JAVHNS010000015">
    <property type="protein sequence ID" value="KAK6334538.1"/>
    <property type="molecule type" value="Genomic_DNA"/>
</dbReference>
<dbReference type="SUPFAM" id="SSF51126">
    <property type="entry name" value="Pectin lyase-like"/>
    <property type="match status" value="2"/>
</dbReference>
<evidence type="ECO:0000313" key="4">
    <source>
        <dbReference type="EMBL" id="KAK6334538.1"/>
    </source>
</evidence>
<dbReference type="PROSITE" id="PS51257">
    <property type="entry name" value="PROKAR_LIPOPROTEIN"/>
    <property type="match status" value="1"/>
</dbReference>
<evidence type="ECO:0000256" key="2">
    <source>
        <dbReference type="SAM" id="SignalP"/>
    </source>
</evidence>
<dbReference type="Pfam" id="PF12708">
    <property type="entry name" value="Pect-lyase_RHGA_epim"/>
    <property type="match status" value="2"/>
</dbReference>
<evidence type="ECO:0000313" key="5">
    <source>
        <dbReference type="Proteomes" id="UP001373714"/>
    </source>
</evidence>
<evidence type="ECO:0000256" key="1">
    <source>
        <dbReference type="SAM" id="MobiDB-lite"/>
    </source>
</evidence>
<feature type="signal peptide" evidence="2">
    <location>
        <begin position="1"/>
        <end position="19"/>
    </location>
</feature>
<dbReference type="InterPro" id="IPR011050">
    <property type="entry name" value="Pectin_lyase_fold/virulence"/>
</dbReference>